<protein>
    <submittedName>
        <fullName evidence="1">Uncharacterized protein</fullName>
    </submittedName>
</protein>
<comment type="caution">
    <text evidence="1">The sequence shown here is derived from an EMBL/GenBank/DDBJ whole genome shotgun (WGS) entry which is preliminary data.</text>
</comment>
<keyword evidence="2" id="KW-1185">Reference proteome</keyword>
<accession>A0A4C1XMF2</accession>
<proteinExistence type="predicted"/>
<reference evidence="1 2" key="1">
    <citation type="journal article" date="2019" name="Commun. Biol.">
        <title>The bagworm genome reveals a unique fibroin gene that provides high tensile strength.</title>
        <authorList>
            <person name="Kono N."/>
            <person name="Nakamura H."/>
            <person name="Ohtoshi R."/>
            <person name="Tomita M."/>
            <person name="Numata K."/>
            <person name="Arakawa K."/>
        </authorList>
    </citation>
    <scope>NUCLEOTIDE SEQUENCE [LARGE SCALE GENOMIC DNA]</scope>
</reference>
<dbReference type="Proteomes" id="UP000299102">
    <property type="component" value="Unassembled WGS sequence"/>
</dbReference>
<organism evidence="1 2">
    <name type="scientific">Eumeta variegata</name>
    <name type="common">Bagworm moth</name>
    <name type="synonym">Eumeta japonica</name>
    <dbReference type="NCBI Taxonomy" id="151549"/>
    <lineage>
        <taxon>Eukaryota</taxon>
        <taxon>Metazoa</taxon>
        <taxon>Ecdysozoa</taxon>
        <taxon>Arthropoda</taxon>
        <taxon>Hexapoda</taxon>
        <taxon>Insecta</taxon>
        <taxon>Pterygota</taxon>
        <taxon>Neoptera</taxon>
        <taxon>Endopterygota</taxon>
        <taxon>Lepidoptera</taxon>
        <taxon>Glossata</taxon>
        <taxon>Ditrysia</taxon>
        <taxon>Tineoidea</taxon>
        <taxon>Psychidae</taxon>
        <taxon>Oiketicinae</taxon>
        <taxon>Eumeta</taxon>
    </lineage>
</organism>
<name>A0A4C1XMF2_EUMVA</name>
<evidence type="ECO:0000313" key="2">
    <source>
        <dbReference type="Proteomes" id="UP000299102"/>
    </source>
</evidence>
<dbReference type="EMBL" id="BGZK01000919">
    <property type="protein sequence ID" value="GBP65106.1"/>
    <property type="molecule type" value="Genomic_DNA"/>
</dbReference>
<sequence length="93" mass="10719">MDYLRQERAKKITVKRQASSTNYSENRIILHQVDDMCTVGLEVVCGRCLSSTRTHRPMEWKRDRSFRALARTLGSGRMRQGTLSCVQPAFTNL</sequence>
<gene>
    <name evidence="1" type="ORF">EVAR_5252_1</name>
</gene>
<dbReference type="AlphaFoldDB" id="A0A4C1XMF2"/>
<evidence type="ECO:0000313" key="1">
    <source>
        <dbReference type="EMBL" id="GBP65106.1"/>
    </source>
</evidence>